<feature type="compositionally biased region" description="Polar residues" evidence="7">
    <location>
        <begin position="7"/>
        <end position="22"/>
    </location>
</feature>
<dbReference type="GO" id="GO:0000978">
    <property type="term" value="F:RNA polymerase II cis-regulatory region sequence-specific DNA binding"/>
    <property type="evidence" value="ECO:0007669"/>
    <property type="project" value="TreeGrafter"/>
</dbReference>
<dbReference type="AlphaFoldDB" id="A0A9D3LLR9"/>
<dbReference type="InterPro" id="IPR050527">
    <property type="entry name" value="Snail/Krueppel_Znf"/>
</dbReference>
<evidence type="ECO:0000256" key="5">
    <source>
        <dbReference type="ARBA" id="ARBA00023242"/>
    </source>
</evidence>
<feature type="compositionally biased region" description="Basic residues" evidence="7">
    <location>
        <begin position="227"/>
        <end position="243"/>
    </location>
</feature>
<keyword evidence="10" id="KW-1185">Reference proteome</keyword>
<feature type="region of interest" description="Disordered" evidence="7">
    <location>
        <begin position="314"/>
        <end position="403"/>
    </location>
</feature>
<keyword evidence="3 6" id="KW-0863">Zinc-finger</keyword>
<evidence type="ECO:0000256" key="1">
    <source>
        <dbReference type="ARBA" id="ARBA00022723"/>
    </source>
</evidence>
<feature type="region of interest" description="Disordered" evidence="7">
    <location>
        <begin position="204"/>
        <end position="245"/>
    </location>
</feature>
<evidence type="ECO:0000256" key="4">
    <source>
        <dbReference type="ARBA" id="ARBA00022833"/>
    </source>
</evidence>
<dbReference type="SMART" id="SM00355">
    <property type="entry name" value="ZnF_C2H2"/>
    <property type="match status" value="2"/>
</dbReference>
<keyword evidence="4" id="KW-0862">Zinc</keyword>
<gene>
    <name evidence="9" type="ORF">ANANG_G00295710</name>
</gene>
<dbReference type="GO" id="GO:0000981">
    <property type="term" value="F:DNA-binding transcription factor activity, RNA polymerase II-specific"/>
    <property type="evidence" value="ECO:0007669"/>
    <property type="project" value="TreeGrafter"/>
</dbReference>
<feature type="region of interest" description="Disordered" evidence="7">
    <location>
        <begin position="1"/>
        <end position="22"/>
    </location>
</feature>
<dbReference type="GO" id="GO:0008270">
    <property type="term" value="F:zinc ion binding"/>
    <property type="evidence" value="ECO:0007669"/>
    <property type="project" value="UniProtKB-KW"/>
</dbReference>
<accession>A0A9D3LLR9</accession>
<feature type="domain" description="C2H2-type" evidence="8">
    <location>
        <begin position="426"/>
        <end position="453"/>
    </location>
</feature>
<dbReference type="PROSITE" id="PS50157">
    <property type="entry name" value="ZINC_FINGER_C2H2_2"/>
    <property type="match status" value="2"/>
</dbReference>
<dbReference type="InterPro" id="IPR036236">
    <property type="entry name" value="Znf_C2H2_sf"/>
</dbReference>
<dbReference type="InterPro" id="IPR013087">
    <property type="entry name" value="Znf_C2H2_type"/>
</dbReference>
<dbReference type="Proteomes" id="UP001044222">
    <property type="component" value="Chromosome 17"/>
</dbReference>
<organism evidence="9 10">
    <name type="scientific">Anguilla anguilla</name>
    <name type="common">European freshwater eel</name>
    <name type="synonym">Muraena anguilla</name>
    <dbReference type="NCBI Taxonomy" id="7936"/>
    <lineage>
        <taxon>Eukaryota</taxon>
        <taxon>Metazoa</taxon>
        <taxon>Chordata</taxon>
        <taxon>Craniata</taxon>
        <taxon>Vertebrata</taxon>
        <taxon>Euteleostomi</taxon>
        <taxon>Actinopterygii</taxon>
        <taxon>Neopterygii</taxon>
        <taxon>Teleostei</taxon>
        <taxon>Anguilliformes</taxon>
        <taxon>Anguillidae</taxon>
        <taxon>Anguilla</taxon>
    </lineage>
</organism>
<dbReference type="PANTHER" id="PTHR24388">
    <property type="entry name" value="ZINC FINGER PROTEIN"/>
    <property type="match status" value="1"/>
</dbReference>
<evidence type="ECO:0000313" key="10">
    <source>
        <dbReference type="Proteomes" id="UP001044222"/>
    </source>
</evidence>
<dbReference type="PANTHER" id="PTHR24388:SF53">
    <property type="entry name" value="CHORION TRANSCRIPTION FACTOR CF2-RELATED"/>
    <property type="match status" value="1"/>
</dbReference>
<proteinExistence type="predicted"/>
<evidence type="ECO:0000259" key="8">
    <source>
        <dbReference type="PROSITE" id="PS50157"/>
    </source>
</evidence>
<sequence length="453" mass="48886">MEGNAANDGTKNLIHTPSLSSEHAVHTNTHWLEEKGRALGQLKLVMEQVLKFALAELTKIVEDSFDDLLQELLKKEKENQSLSVRVQSEEEERGKEENHTGSPSRGSRERPERPAGSPLRGAEALLGKKAETPNVAEKQTVLSVTQDWVPILDKVFGQKWCRDLWQVKEMGMAGGDLTSIMAAGAFPECIIQDEEELPLAPSGLAEAGENGGTPRTPQMGEAGGRLQRQRCRGSAHQVRRRRASPFGASSALAVSGRALGLRPWRGRCCWSPGCSSPAAAEGHHHGDDLQLRSPSMLHRLLTLPAQGLGQMMCGDSGMDVLPSPAAASPRCRSRRAEPRSPLTDPSGPGPGGGGGGGEAVREEEPEEEEEDEEGRPPPPVPAAGSERSSSPPPGRKTHPCRRCGKRFGRLPLLKAHQQTHAEPTPSRCSLCGKRFAQASRLQAHLRTHAGKHT</sequence>
<evidence type="ECO:0000313" key="9">
    <source>
        <dbReference type="EMBL" id="KAG5832864.1"/>
    </source>
</evidence>
<keyword evidence="5" id="KW-0539">Nucleus</keyword>
<reference evidence="9" key="1">
    <citation type="submission" date="2021-01" db="EMBL/GenBank/DDBJ databases">
        <title>A chromosome-scale assembly of European eel, Anguilla anguilla.</title>
        <authorList>
            <person name="Henkel C."/>
            <person name="Jong-Raadsen S.A."/>
            <person name="Dufour S."/>
            <person name="Weltzien F.-A."/>
            <person name="Palstra A.P."/>
            <person name="Pelster B."/>
            <person name="Spaink H.P."/>
            <person name="Van Den Thillart G.E."/>
            <person name="Jansen H."/>
            <person name="Zahm M."/>
            <person name="Klopp C."/>
            <person name="Cedric C."/>
            <person name="Louis A."/>
            <person name="Berthelot C."/>
            <person name="Parey E."/>
            <person name="Roest Crollius H."/>
            <person name="Montfort J."/>
            <person name="Robinson-Rechavi M."/>
            <person name="Bucao C."/>
            <person name="Bouchez O."/>
            <person name="Gislard M."/>
            <person name="Lluch J."/>
            <person name="Milhes M."/>
            <person name="Lampietro C."/>
            <person name="Lopez Roques C."/>
            <person name="Donnadieu C."/>
            <person name="Braasch I."/>
            <person name="Desvignes T."/>
            <person name="Postlethwait J."/>
            <person name="Bobe J."/>
            <person name="Guiguen Y."/>
            <person name="Dirks R."/>
        </authorList>
    </citation>
    <scope>NUCLEOTIDE SEQUENCE</scope>
    <source>
        <strain evidence="9">Tag_6206</strain>
        <tissue evidence="9">Liver</tissue>
    </source>
</reference>
<keyword evidence="1" id="KW-0479">Metal-binding</keyword>
<evidence type="ECO:0000256" key="7">
    <source>
        <dbReference type="SAM" id="MobiDB-lite"/>
    </source>
</evidence>
<keyword evidence="2" id="KW-0677">Repeat</keyword>
<feature type="compositionally biased region" description="Acidic residues" evidence="7">
    <location>
        <begin position="361"/>
        <end position="373"/>
    </location>
</feature>
<evidence type="ECO:0000256" key="3">
    <source>
        <dbReference type="ARBA" id="ARBA00022771"/>
    </source>
</evidence>
<evidence type="ECO:0000256" key="6">
    <source>
        <dbReference type="PROSITE-ProRule" id="PRU00042"/>
    </source>
</evidence>
<dbReference type="FunFam" id="3.30.160.60:FF:002343">
    <property type="entry name" value="Zinc finger protein 33A"/>
    <property type="match status" value="1"/>
</dbReference>
<dbReference type="Pfam" id="PF00096">
    <property type="entry name" value="zf-C2H2"/>
    <property type="match status" value="2"/>
</dbReference>
<dbReference type="SUPFAM" id="SSF57667">
    <property type="entry name" value="beta-beta-alpha zinc fingers"/>
    <property type="match status" value="1"/>
</dbReference>
<dbReference type="EMBL" id="JAFIRN010000017">
    <property type="protein sequence ID" value="KAG5832864.1"/>
    <property type="molecule type" value="Genomic_DNA"/>
</dbReference>
<name>A0A9D3LLR9_ANGAN</name>
<feature type="region of interest" description="Disordered" evidence="7">
    <location>
        <begin position="79"/>
        <end position="119"/>
    </location>
</feature>
<dbReference type="PROSITE" id="PS00028">
    <property type="entry name" value="ZINC_FINGER_C2H2_1"/>
    <property type="match status" value="2"/>
</dbReference>
<feature type="compositionally biased region" description="Gly residues" evidence="7">
    <location>
        <begin position="349"/>
        <end position="358"/>
    </location>
</feature>
<evidence type="ECO:0000256" key="2">
    <source>
        <dbReference type="ARBA" id="ARBA00022737"/>
    </source>
</evidence>
<feature type="domain" description="C2H2-type" evidence="8">
    <location>
        <begin position="398"/>
        <end position="425"/>
    </location>
</feature>
<comment type="caution">
    <text evidence="9">The sequence shown here is derived from an EMBL/GenBank/DDBJ whole genome shotgun (WGS) entry which is preliminary data.</text>
</comment>
<dbReference type="Gene3D" id="3.30.160.60">
    <property type="entry name" value="Classic Zinc Finger"/>
    <property type="match status" value="1"/>
</dbReference>
<protein>
    <recommendedName>
        <fullName evidence="8">C2H2-type domain-containing protein</fullName>
    </recommendedName>
</protein>